<keyword evidence="5" id="KW-0560">Oxidoreductase</keyword>
<proteinExistence type="inferred from homology"/>
<evidence type="ECO:0000259" key="6">
    <source>
        <dbReference type="Pfam" id="PF07992"/>
    </source>
</evidence>
<reference evidence="7 8" key="1">
    <citation type="submission" date="2020-08" db="EMBL/GenBank/DDBJ databases">
        <title>Sequencing the genomes of 1000 actinobacteria strains.</title>
        <authorList>
            <person name="Klenk H.-P."/>
        </authorList>
    </citation>
    <scope>NUCLEOTIDE SEQUENCE [LARGE SCALE GENOMIC DNA]</scope>
    <source>
        <strain evidence="7 8">DSM 43582</strain>
    </source>
</reference>
<dbReference type="SUPFAM" id="SSF51905">
    <property type="entry name" value="FAD/NAD(P)-binding domain"/>
    <property type="match status" value="1"/>
</dbReference>
<dbReference type="Pfam" id="PF07992">
    <property type="entry name" value="Pyr_redox_2"/>
    <property type="match status" value="1"/>
</dbReference>
<gene>
    <name evidence="7" type="ORF">BJY24_003125</name>
</gene>
<evidence type="ECO:0000256" key="3">
    <source>
        <dbReference type="ARBA" id="ARBA00022630"/>
    </source>
</evidence>
<comment type="caution">
    <text evidence="7">The sequence shown here is derived from an EMBL/GenBank/DDBJ whole genome shotgun (WGS) entry which is preliminary data.</text>
</comment>
<dbReference type="GO" id="GO:0019646">
    <property type="term" value="P:aerobic electron transport chain"/>
    <property type="evidence" value="ECO:0007669"/>
    <property type="project" value="TreeGrafter"/>
</dbReference>
<evidence type="ECO:0000256" key="1">
    <source>
        <dbReference type="ARBA" id="ARBA00001974"/>
    </source>
</evidence>
<evidence type="ECO:0000256" key="5">
    <source>
        <dbReference type="ARBA" id="ARBA00023002"/>
    </source>
</evidence>
<dbReference type="InterPro" id="IPR036188">
    <property type="entry name" value="FAD/NAD-bd_sf"/>
</dbReference>
<dbReference type="InterPro" id="IPR051169">
    <property type="entry name" value="NADH-Q_oxidoreductase"/>
</dbReference>
<dbReference type="RefSeq" id="WP_051162748.1">
    <property type="nucleotide sequence ID" value="NZ_JACHIT010000001.1"/>
</dbReference>
<comment type="cofactor">
    <cofactor evidence="1">
        <name>FAD</name>
        <dbReference type="ChEBI" id="CHEBI:57692"/>
    </cofactor>
</comment>
<feature type="domain" description="FAD/NAD(P)-binding" evidence="6">
    <location>
        <begin position="6"/>
        <end position="272"/>
    </location>
</feature>
<keyword evidence="4" id="KW-0274">FAD</keyword>
<protein>
    <submittedName>
        <fullName evidence="7">NADH dehydrogenase FAD-containing subunit</fullName>
    </submittedName>
</protein>
<keyword evidence="8" id="KW-1185">Reference proteome</keyword>
<dbReference type="PRINTS" id="PR00368">
    <property type="entry name" value="FADPNR"/>
</dbReference>
<organism evidence="7 8">
    <name type="scientific">Nocardia transvalensis</name>
    <dbReference type="NCBI Taxonomy" id="37333"/>
    <lineage>
        <taxon>Bacteria</taxon>
        <taxon>Bacillati</taxon>
        <taxon>Actinomycetota</taxon>
        <taxon>Actinomycetes</taxon>
        <taxon>Mycobacteriales</taxon>
        <taxon>Nocardiaceae</taxon>
        <taxon>Nocardia</taxon>
    </lineage>
</organism>
<name>A0A7W9PEM8_9NOCA</name>
<evidence type="ECO:0000313" key="8">
    <source>
        <dbReference type="Proteomes" id="UP000540412"/>
    </source>
</evidence>
<dbReference type="AlphaFoldDB" id="A0A7W9PEM8"/>
<dbReference type="PRINTS" id="PR00469">
    <property type="entry name" value="PNDRDTASEII"/>
</dbReference>
<dbReference type="InterPro" id="IPR023753">
    <property type="entry name" value="FAD/NAD-binding_dom"/>
</dbReference>
<sequence length="361" mass="37871">MTGRHRIVVLGAGYAGLSAARTLARRAKGAEVTVVDARSEFVERVRLHQLAAGQRVPRTDLRKLLERKAIGFVQGRAVAIDPAVKQISLADDTVLDYDTLVYALGSAADVESVAGVRNYAHTVATVEDIARLGTAAGRVAVVGGGSTGIETAAELAEARPDLAVSLVGSDEPGAWLSGKAAGHIRAVLDRFGVEVHSGAKVIEVLPDGLRLADGQQIPAETVLWTTGFAVPDLAARAGLAVDGSGRLLVDETLRTSDPDIYAAGDSAAIPGPGGRELRMACATALPTGSHAGASVAARLRGDHPQPLRFRYYLQCISLGRHDAVVQFVRPDDTPTHRALIGRPAAWVKERIVRGAARPARP</sequence>
<keyword evidence="3" id="KW-0285">Flavoprotein</keyword>
<dbReference type="Proteomes" id="UP000540412">
    <property type="component" value="Unassembled WGS sequence"/>
</dbReference>
<evidence type="ECO:0000256" key="2">
    <source>
        <dbReference type="ARBA" id="ARBA00005272"/>
    </source>
</evidence>
<dbReference type="PANTHER" id="PTHR42913:SF3">
    <property type="entry name" value="64 KDA MITOCHONDRIAL NADH DEHYDROGENASE (EUROFUNG)"/>
    <property type="match status" value="1"/>
</dbReference>
<evidence type="ECO:0000256" key="4">
    <source>
        <dbReference type="ARBA" id="ARBA00022827"/>
    </source>
</evidence>
<evidence type="ECO:0000313" key="7">
    <source>
        <dbReference type="EMBL" id="MBB5914258.1"/>
    </source>
</evidence>
<dbReference type="PANTHER" id="PTHR42913">
    <property type="entry name" value="APOPTOSIS-INDUCING FACTOR 1"/>
    <property type="match status" value="1"/>
</dbReference>
<comment type="similarity">
    <text evidence="2">Belongs to the NADH dehydrogenase family.</text>
</comment>
<dbReference type="GO" id="GO:0003955">
    <property type="term" value="F:NAD(P)H dehydrogenase (quinone) activity"/>
    <property type="evidence" value="ECO:0007669"/>
    <property type="project" value="TreeGrafter"/>
</dbReference>
<dbReference type="Gene3D" id="3.50.50.100">
    <property type="match status" value="1"/>
</dbReference>
<accession>A0A7W9PEM8</accession>
<dbReference type="EMBL" id="JACHIT010000001">
    <property type="protein sequence ID" value="MBB5914258.1"/>
    <property type="molecule type" value="Genomic_DNA"/>
</dbReference>